<dbReference type="Pfam" id="PF10593">
    <property type="entry name" value="Z1"/>
    <property type="match status" value="1"/>
</dbReference>
<dbReference type="OrthoDB" id="436461at2"/>
<evidence type="ECO:0000313" key="2">
    <source>
        <dbReference type="EMBL" id="SNB66917.1"/>
    </source>
</evidence>
<accession>A0A212R4Y6</accession>
<dbReference type="AlphaFoldDB" id="A0A212R4Y6"/>
<reference evidence="2 3" key="1">
    <citation type="submission" date="2017-06" db="EMBL/GenBank/DDBJ databases">
        <authorList>
            <person name="Kim H.J."/>
            <person name="Triplett B.A."/>
        </authorList>
    </citation>
    <scope>NUCLEOTIDE SEQUENCE [LARGE SCALE GENOMIC DNA]</scope>
    <source>
        <strain evidence="2 3">B29T1</strain>
    </source>
</reference>
<proteinExistence type="predicted"/>
<feature type="domain" description="Putative endonuclease Z1" evidence="1">
    <location>
        <begin position="1"/>
        <end position="134"/>
    </location>
</feature>
<dbReference type="InterPro" id="IPR018310">
    <property type="entry name" value="Put_endonuclease_Z1-dom"/>
</dbReference>
<name>A0A212R4Y6_9PROT</name>
<dbReference type="Proteomes" id="UP000197065">
    <property type="component" value="Unassembled WGS sequence"/>
</dbReference>
<dbReference type="EMBL" id="FYEH01000005">
    <property type="protein sequence ID" value="SNB66917.1"/>
    <property type="molecule type" value="Genomic_DNA"/>
</dbReference>
<protein>
    <submittedName>
        <fullName evidence="2">Z1 domain-containing protein</fullName>
    </submittedName>
</protein>
<evidence type="ECO:0000313" key="3">
    <source>
        <dbReference type="Proteomes" id="UP000197065"/>
    </source>
</evidence>
<evidence type="ECO:0000259" key="1">
    <source>
        <dbReference type="Pfam" id="PF10593"/>
    </source>
</evidence>
<keyword evidence="3" id="KW-1185">Reference proteome</keyword>
<gene>
    <name evidence="2" type="ORF">SAMN07250955_105216</name>
</gene>
<organism evidence="2 3">
    <name type="scientific">Arboricoccus pini</name>
    <dbReference type="NCBI Taxonomy" id="1963835"/>
    <lineage>
        <taxon>Bacteria</taxon>
        <taxon>Pseudomonadati</taxon>
        <taxon>Pseudomonadota</taxon>
        <taxon>Alphaproteobacteria</taxon>
        <taxon>Geminicoccales</taxon>
        <taxon>Geminicoccaceae</taxon>
        <taxon>Arboricoccus</taxon>
    </lineage>
</organism>
<sequence length="135" mass="14842">MLIHPARERHVHLTNAKWAIAAKEAWSGSLGAPAHDPDRKEAIAAFKKAYDEFATTDSTLPDFDLIVDWLPRALRGSTIIEFNTRGTPKTPEINWRNAEGWILVGGQAVDRGFTVDSLSITYMPRGVGVGNADTI</sequence>